<dbReference type="AlphaFoldDB" id="A0AAV4DAR3"/>
<proteinExistence type="predicted"/>
<dbReference type="EMBL" id="BLXT01007673">
    <property type="protein sequence ID" value="GFO41153.1"/>
    <property type="molecule type" value="Genomic_DNA"/>
</dbReference>
<accession>A0AAV4DAR3</accession>
<dbReference type="Proteomes" id="UP000735302">
    <property type="component" value="Unassembled WGS sequence"/>
</dbReference>
<evidence type="ECO:0000313" key="2">
    <source>
        <dbReference type="Proteomes" id="UP000735302"/>
    </source>
</evidence>
<protein>
    <submittedName>
        <fullName evidence="1">Uncharacterized protein</fullName>
    </submittedName>
</protein>
<evidence type="ECO:0000313" key="1">
    <source>
        <dbReference type="EMBL" id="GFO41153.1"/>
    </source>
</evidence>
<keyword evidence="2" id="KW-1185">Reference proteome</keyword>
<name>A0AAV4DAR3_9GAST</name>
<gene>
    <name evidence="1" type="ORF">PoB_006765800</name>
</gene>
<organism evidence="1 2">
    <name type="scientific">Plakobranchus ocellatus</name>
    <dbReference type="NCBI Taxonomy" id="259542"/>
    <lineage>
        <taxon>Eukaryota</taxon>
        <taxon>Metazoa</taxon>
        <taxon>Spiralia</taxon>
        <taxon>Lophotrochozoa</taxon>
        <taxon>Mollusca</taxon>
        <taxon>Gastropoda</taxon>
        <taxon>Heterobranchia</taxon>
        <taxon>Euthyneura</taxon>
        <taxon>Panpulmonata</taxon>
        <taxon>Sacoglossa</taxon>
        <taxon>Placobranchoidea</taxon>
        <taxon>Plakobranchidae</taxon>
        <taxon>Plakobranchus</taxon>
    </lineage>
</organism>
<sequence>MPIPCVMSAIRRALQLGRTKSNGRLNIVDILNPYVLGLPFNDEDFLKELSLDGVERYCPQCCSVRSPIATRRPEKAVKEIGRFSGKAC</sequence>
<reference evidence="1 2" key="1">
    <citation type="journal article" date="2021" name="Elife">
        <title>Chloroplast acquisition without the gene transfer in kleptoplastic sea slugs, Plakobranchus ocellatus.</title>
        <authorList>
            <person name="Maeda T."/>
            <person name="Takahashi S."/>
            <person name="Yoshida T."/>
            <person name="Shimamura S."/>
            <person name="Takaki Y."/>
            <person name="Nagai Y."/>
            <person name="Toyoda A."/>
            <person name="Suzuki Y."/>
            <person name="Arimoto A."/>
            <person name="Ishii H."/>
            <person name="Satoh N."/>
            <person name="Nishiyama T."/>
            <person name="Hasebe M."/>
            <person name="Maruyama T."/>
            <person name="Minagawa J."/>
            <person name="Obokata J."/>
            <person name="Shigenobu S."/>
        </authorList>
    </citation>
    <scope>NUCLEOTIDE SEQUENCE [LARGE SCALE GENOMIC DNA]</scope>
</reference>
<comment type="caution">
    <text evidence="1">The sequence shown here is derived from an EMBL/GenBank/DDBJ whole genome shotgun (WGS) entry which is preliminary data.</text>
</comment>